<dbReference type="PRINTS" id="PR00364">
    <property type="entry name" value="DISEASERSIST"/>
</dbReference>
<dbReference type="EMBL" id="CP034550">
    <property type="protein sequence ID" value="QFZ22291.1"/>
    <property type="molecule type" value="Genomic_DNA"/>
</dbReference>
<dbReference type="InterPro" id="IPR019734">
    <property type="entry name" value="TPR_rpt"/>
</dbReference>
<dbReference type="SUPFAM" id="SSF48452">
    <property type="entry name" value="TPR-like"/>
    <property type="match status" value="1"/>
</dbReference>
<dbReference type="InterPro" id="IPR002182">
    <property type="entry name" value="NB-ARC"/>
</dbReference>
<organism evidence="2 3">
    <name type="scientific">Saccharothrix syringae</name>
    <name type="common">Nocardiopsis syringae</name>
    <dbReference type="NCBI Taxonomy" id="103733"/>
    <lineage>
        <taxon>Bacteria</taxon>
        <taxon>Bacillati</taxon>
        <taxon>Actinomycetota</taxon>
        <taxon>Actinomycetes</taxon>
        <taxon>Pseudonocardiales</taxon>
        <taxon>Pseudonocardiaceae</taxon>
        <taxon>Saccharothrix</taxon>
    </lineage>
</organism>
<reference evidence="3" key="1">
    <citation type="journal article" date="2021" name="Curr. Microbiol.">
        <title>Complete genome of nocamycin-producing strain Saccharothrix syringae NRRL B-16468 reveals the biosynthetic potential for secondary metabolites.</title>
        <authorList>
            <person name="Mo X."/>
            <person name="Yang S."/>
        </authorList>
    </citation>
    <scope>NUCLEOTIDE SEQUENCE [LARGE SCALE GENOMIC DNA]</scope>
    <source>
        <strain evidence="3">ATCC 51364 / DSM 43886 / JCM 6844 / KCTC 9398 / NBRC 14523 / NRRL B-16468 / INA 2240</strain>
    </source>
</reference>
<evidence type="ECO:0000259" key="1">
    <source>
        <dbReference type="Pfam" id="PF00931"/>
    </source>
</evidence>
<sequence>MRNEAGAVTGAVVQAGSVGQVNLVASRPPVRPAQLPPDVSHFTGRTREMAELNTLLTTRTEAVVISAIAGTGGVGKTSLAVHWAHRVRDRFPDGQLYVNLRGFDPDPPVPPAQALDGFLRALGMSGETIPRSVDAMAATYRSLLADRRVLVVLDNAATVDQVRPLLPNTATCAVVVTSRNRLAGLVARDGAHRINLDQLPPDEAVSLLRGVIGPTADTDAIHELARRCGYLPLALRIAAEHVVNHPQRPVSDLVAGLADEQRRLDLLAAEDDEATAVRTVFEWSYRALPPPTARVFRLLGLHPGPSFSAPAIAALAGLSDAEVRRHLDKLTGTHMLTELPGNRFQLHDLLRDYSRERADLDEAEDARIAAVPLAATFGFHRLAAQFPFVTTDTLVLRARWQEIVTISEVGLHSAHTEQDSPLILTALSQLADAYFWADRFSESFKVAGQMLTEARDFGECRREAQALHAVAMAQEKLGQATEAVAHYRSALSIYRKIGDLRGEGVMLCMLGNIHRRQQRFNEAKKHIDQAIHIFNRTGNTWSKALALRKIARLHLDLDRPGKAIQAFSRAVALSRAEGDH</sequence>
<accession>A0A5Q0H7W0</accession>
<dbReference type="PANTHER" id="PTHR47691">
    <property type="entry name" value="REGULATOR-RELATED"/>
    <property type="match status" value="1"/>
</dbReference>
<dbReference type="Pfam" id="PF00931">
    <property type="entry name" value="NB-ARC"/>
    <property type="match status" value="1"/>
</dbReference>
<dbReference type="Proteomes" id="UP000325787">
    <property type="component" value="Chromosome"/>
</dbReference>
<dbReference type="Gene3D" id="3.40.50.300">
    <property type="entry name" value="P-loop containing nucleotide triphosphate hydrolases"/>
    <property type="match status" value="1"/>
</dbReference>
<dbReference type="KEGG" id="ssyi:EKG83_37065"/>
<name>A0A5Q0H7W0_SACSY</name>
<dbReference type="Pfam" id="PF13181">
    <property type="entry name" value="TPR_8"/>
    <property type="match status" value="1"/>
</dbReference>
<dbReference type="Pfam" id="PF13424">
    <property type="entry name" value="TPR_12"/>
    <property type="match status" value="1"/>
</dbReference>
<feature type="domain" description="NB-ARC" evidence="1">
    <location>
        <begin position="51"/>
        <end position="212"/>
    </location>
</feature>
<dbReference type="InterPro" id="IPR027417">
    <property type="entry name" value="P-loop_NTPase"/>
</dbReference>
<dbReference type="PANTHER" id="PTHR47691:SF3">
    <property type="entry name" value="HTH-TYPE TRANSCRIPTIONAL REGULATOR RV0890C-RELATED"/>
    <property type="match status" value="1"/>
</dbReference>
<dbReference type="AlphaFoldDB" id="A0A5Q0H7W0"/>
<gene>
    <name evidence="2" type="ORF">EKG83_37065</name>
</gene>
<dbReference type="SMART" id="SM00028">
    <property type="entry name" value="TPR"/>
    <property type="match status" value="3"/>
</dbReference>
<keyword evidence="3" id="KW-1185">Reference proteome</keyword>
<dbReference type="GO" id="GO:0043531">
    <property type="term" value="F:ADP binding"/>
    <property type="evidence" value="ECO:0007669"/>
    <property type="project" value="InterPro"/>
</dbReference>
<dbReference type="Gene3D" id="1.25.40.10">
    <property type="entry name" value="Tetratricopeptide repeat domain"/>
    <property type="match status" value="1"/>
</dbReference>
<evidence type="ECO:0000313" key="3">
    <source>
        <dbReference type="Proteomes" id="UP000325787"/>
    </source>
</evidence>
<dbReference type="InterPro" id="IPR011990">
    <property type="entry name" value="TPR-like_helical_dom_sf"/>
</dbReference>
<dbReference type="SUPFAM" id="SSF52540">
    <property type="entry name" value="P-loop containing nucleoside triphosphate hydrolases"/>
    <property type="match status" value="1"/>
</dbReference>
<proteinExistence type="predicted"/>
<protein>
    <submittedName>
        <fullName evidence="2">Tetratricopeptide repeat protein</fullName>
    </submittedName>
</protein>
<evidence type="ECO:0000313" key="2">
    <source>
        <dbReference type="EMBL" id="QFZ22291.1"/>
    </source>
</evidence>
<dbReference type="RefSeq" id="WP_051764518.1">
    <property type="nucleotide sequence ID" value="NZ_CP034550.1"/>
</dbReference>
<dbReference type="OrthoDB" id="3697347at2"/>